<comment type="function">
    <text evidence="18">Catalyzes the epimerization of the S- and R-forms of NAD(P)HX, a damaged form of NAD(P)H that is a result of enzymatic or heat-dependent hydration. This is a prerequisite for the S-specific NAD(P)H-hydrate dehydratase to allow the repair of both epimers of NAD(P)HX.</text>
</comment>
<comment type="cofactor">
    <cofactor evidence="17">
        <name>Mg(2+)</name>
        <dbReference type="ChEBI" id="CHEBI:18420"/>
    </cofactor>
</comment>
<feature type="domain" description="YjeF N-terminal" evidence="21">
    <location>
        <begin position="9"/>
        <end position="217"/>
    </location>
</feature>
<dbReference type="Pfam" id="PF01256">
    <property type="entry name" value="Carb_kinase"/>
    <property type="match status" value="1"/>
</dbReference>
<evidence type="ECO:0000259" key="20">
    <source>
        <dbReference type="PROSITE" id="PS51383"/>
    </source>
</evidence>
<feature type="binding site" evidence="17">
    <location>
        <begin position="411"/>
        <end position="415"/>
    </location>
    <ligand>
        <name>AMP</name>
        <dbReference type="ChEBI" id="CHEBI:456215"/>
    </ligand>
</feature>
<dbReference type="PROSITE" id="PS51383">
    <property type="entry name" value="YJEF_C_3"/>
    <property type="match status" value="1"/>
</dbReference>
<evidence type="ECO:0000256" key="5">
    <source>
        <dbReference type="ARBA" id="ARBA00022723"/>
    </source>
</evidence>
<keyword evidence="8 17" id="KW-0521">NADP</keyword>
<protein>
    <recommendedName>
        <fullName evidence="19">Bifunctional NAD(P)H-hydrate repair enzyme</fullName>
    </recommendedName>
    <alternativeName>
        <fullName evidence="19">Nicotinamide nucleotide repair protein</fullName>
    </alternativeName>
    <domain>
        <recommendedName>
            <fullName evidence="19">ADP-dependent (S)-NAD(P)H-hydrate dehydratase</fullName>
            <ecNumber evidence="19">4.2.1.136</ecNumber>
        </recommendedName>
        <alternativeName>
            <fullName evidence="19">ADP-dependent NAD(P)HX dehydratase</fullName>
        </alternativeName>
    </domain>
    <domain>
        <recommendedName>
            <fullName evidence="19">NAD(P)H-hydrate epimerase</fullName>
            <ecNumber evidence="19">5.1.99.6</ecNumber>
        </recommendedName>
    </domain>
</protein>
<dbReference type="EMBL" id="JBJHZX010000014">
    <property type="protein sequence ID" value="MFL0196082.1"/>
    <property type="molecule type" value="Genomic_DNA"/>
</dbReference>
<dbReference type="InterPro" id="IPR036652">
    <property type="entry name" value="YjeF_N_dom_sf"/>
</dbReference>
<feature type="binding site" evidence="18">
    <location>
        <position position="127"/>
    </location>
    <ligand>
        <name>K(+)</name>
        <dbReference type="ChEBI" id="CHEBI:29103"/>
    </ligand>
</feature>
<feature type="binding site" evidence="18">
    <location>
        <position position="160"/>
    </location>
    <ligand>
        <name>(6S)-NADPHX</name>
        <dbReference type="ChEBI" id="CHEBI:64076"/>
    </ligand>
</feature>
<evidence type="ECO:0000256" key="1">
    <source>
        <dbReference type="ARBA" id="ARBA00000013"/>
    </source>
</evidence>
<name>A0ABW8SK55_9CLOT</name>
<evidence type="ECO:0000256" key="8">
    <source>
        <dbReference type="ARBA" id="ARBA00022857"/>
    </source>
</evidence>
<accession>A0ABW8SK55</accession>
<dbReference type="HAMAP" id="MF_01966">
    <property type="entry name" value="NADHX_epimerase"/>
    <property type="match status" value="1"/>
</dbReference>
<keyword evidence="9 18" id="KW-0630">Potassium</keyword>
<feature type="binding site" evidence="17">
    <location>
        <position position="262"/>
    </location>
    <ligand>
        <name>(6S)-NADPHX</name>
        <dbReference type="ChEBI" id="CHEBI:64076"/>
    </ligand>
</feature>
<dbReference type="InterPro" id="IPR004443">
    <property type="entry name" value="YjeF_N_dom"/>
</dbReference>
<evidence type="ECO:0000256" key="18">
    <source>
        <dbReference type="HAMAP-Rule" id="MF_01966"/>
    </source>
</evidence>
<dbReference type="Proteomes" id="UP001623660">
    <property type="component" value="Unassembled WGS sequence"/>
</dbReference>
<evidence type="ECO:0000256" key="3">
    <source>
        <dbReference type="ARBA" id="ARBA00006001"/>
    </source>
</evidence>
<dbReference type="SUPFAM" id="SSF53613">
    <property type="entry name" value="Ribokinase-like"/>
    <property type="match status" value="1"/>
</dbReference>
<comment type="cofactor">
    <cofactor evidence="18 19">
        <name>K(+)</name>
        <dbReference type="ChEBI" id="CHEBI:29103"/>
    </cofactor>
    <text evidence="18 19">Binds 1 potassium ion per subunit.</text>
</comment>
<dbReference type="SUPFAM" id="SSF64153">
    <property type="entry name" value="YjeF N-terminal domain-like"/>
    <property type="match status" value="1"/>
</dbReference>
<evidence type="ECO:0000256" key="15">
    <source>
        <dbReference type="ARBA" id="ARBA00048238"/>
    </source>
</evidence>
<dbReference type="InterPro" id="IPR029056">
    <property type="entry name" value="Ribokinase-like"/>
</dbReference>
<evidence type="ECO:0000313" key="22">
    <source>
        <dbReference type="EMBL" id="MFL0196082.1"/>
    </source>
</evidence>
<dbReference type="Gene3D" id="3.40.1190.20">
    <property type="match status" value="1"/>
</dbReference>
<evidence type="ECO:0000256" key="17">
    <source>
        <dbReference type="HAMAP-Rule" id="MF_01965"/>
    </source>
</evidence>
<dbReference type="PIRSF" id="PIRSF017184">
    <property type="entry name" value="Nnr"/>
    <property type="match status" value="1"/>
</dbReference>
<keyword evidence="11 18" id="KW-0413">Isomerase</keyword>
<keyword evidence="23" id="KW-1185">Reference proteome</keyword>
<evidence type="ECO:0000313" key="23">
    <source>
        <dbReference type="Proteomes" id="UP001623660"/>
    </source>
</evidence>
<dbReference type="Pfam" id="PF03853">
    <property type="entry name" value="YjeF_N"/>
    <property type="match status" value="1"/>
</dbReference>
<keyword evidence="10 17" id="KW-0520">NAD</keyword>
<dbReference type="EC" id="5.1.99.6" evidence="19"/>
<dbReference type="InterPro" id="IPR030677">
    <property type="entry name" value="Nnr"/>
</dbReference>
<evidence type="ECO:0000256" key="7">
    <source>
        <dbReference type="ARBA" id="ARBA00022840"/>
    </source>
</evidence>
<dbReference type="InterPro" id="IPR000631">
    <property type="entry name" value="CARKD"/>
</dbReference>
<evidence type="ECO:0000256" key="13">
    <source>
        <dbReference type="ARBA" id="ARBA00023268"/>
    </source>
</evidence>
<evidence type="ECO:0000256" key="14">
    <source>
        <dbReference type="ARBA" id="ARBA00025153"/>
    </source>
</evidence>
<evidence type="ECO:0000256" key="2">
    <source>
        <dbReference type="ARBA" id="ARBA00000909"/>
    </source>
</evidence>
<feature type="domain" description="YjeF C-terminal" evidence="20">
    <location>
        <begin position="227"/>
        <end position="497"/>
    </location>
</feature>
<dbReference type="NCBIfam" id="TIGR00197">
    <property type="entry name" value="yjeF_nterm"/>
    <property type="match status" value="1"/>
</dbReference>
<dbReference type="CDD" id="cd01171">
    <property type="entry name" value="YXKO-related"/>
    <property type="match status" value="1"/>
</dbReference>
<evidence type="ECO:0000256" key="16">
    <source>
        <dbReference type="ARBA" id="ARBA00049209"/>
    </source>
</evidence>
<feature type="binding site" evidence="18">
    <location>
        <begin position="55"/>
        <end position="59"/>
    </location>
    <ligand>
        <name>(6S)-NADPHX</name>
        <dbReference type="ChEBI" id="CHEBI:64076"/>
    </ligand>
</feature>
<feature type="binding site" evidence="17">
    <location>
        <position position="440"/>
    </location>
    <ligand>
        <name>(6S)-NADPHX</name>
        <dbReference type="ChEBI" id="CHEBI:64076"/>
    </ligand>
</feature>
<feature type="binding site" evidence="17">
    <location>
        <position position="439"/>
    </location>
    <ligand>
        <name>AMP</name>
        <dbReference type="ChEBI" id="CHEBI:456215"/>
    </ligand>
</feature>
<sequence length="499" mass="54194">MKIATVEMARAIDSYSINELKIPGIVLMENAALKVIKNIDLENYDSFCVICTRGNNGGDGFAVARHLYNLNKRLQVFLVGKEEGMSDDCRVNHSILKKLGLQIYKVNSQEGIDDLKKCIEKSDVTIDALFGTGISRDIKGIESSVISLINENSRYTISIDIPSGLNGDTGKVLGNCVKANKTVTFQLYKRGFLTYGSDEFTGEILVEDIGIPQVAIDKFNNNEFIIDKSFVRNNLKGRNKFGHKGDYGRVFIIAGSEGFSGAAYICTQGAVRSGAGLVTLGCYENIRTIISSKLVEGMTIALDENLNLGKTIDKSDVIAIGPGMGANYNTLNLVEEITKSFTKTMVMDADGINVLKGNLEILKNRKCAVILTPHLGEMSRITGLDIEYIRENRILVAKKFAAENNVIVLLKGYNTIVTDGNIVGINSTGNSAMASGGMGDCLTGIIASFVAQGYEPFKAACTAAFVHGYCGDKLSQNMFCVNASHILEELPFSIKELIK</sequence>
<evidence type="ECO:0000256" key="12">
    <source>
        <dbReference type="ARBA" id="ARBA00023239"/>
    </source>
</evidence>
<comment type="subunit">
    <text evidence="17">Homotetramer.</text>
</comment>
<comment type="similarity">
    <text evidence="3 19">In the N-terminal section; belongs to the NnrE/AIBP family.</text>
</comment>
<dbReference type="PANTHER" id="PTHR12592">
    <property type="entry name" value="ATP-DEPENDENT (S)-NAD(P)H-HYDRATE DEHYDRATASE FAMILY MEMBER"/>
    <property type="match status" value="1"/>
</dbReference>
<dbReference type="NCBIfam" id="TIGR00196">
    <property type="entry name" value="yjeF_cterm"/>
    <property type="match status" value="1"/>
</dbReference>
<feature type="binding site" evidence="18">
    <location>
        <position position="163"/>
    </location>
    <ligand>
        <name>K(+)</name>
        <dbReference type="ChEBI" id="CHEBI:29103"/>
    </ligand>
</feature>
<comment type="catalytic activity">
    <reaction evidence="16 17 19">
        <text>(6S)-NADPHX + ADP = AMP + phosphate + NADPH + H(+)</text>
        <dbReference type="Rhea" id="RHEA:32235"/>
        <dbReference type="ChEBI" id="CHEBI:15378"/>
        <dbReference type="ChEBI" id="CHEBI:43474"/>
        <dbReference type="ChEBI" id="CHEBI:57783"/>
        <dbReference type="ChEBI" id="CHEBI:64076"/>
        <dbReference type="ChEBI" id="CHEBI:456215"/>
        <dbReference type="ChEBI" id="CHEBI:456216"/>
        <dbReference type="EC" id="4.2.1.136"/>
    </reaction>
</comment>
<evidence type="ECO:0000259" key="21">
    <source>
        <dbReference type="PROSITE" id="PS51385"/>
    </source>
</evidence>
<evidence type="ECO:0000256" key="9">
    <source>
        <dbReference type="ARBA" id="ARBA00022958"/>
    </source>
</evidence>
<keyword evidence="12 17" id="KW-0456">Lyase</keyword>
<comment type="catalytic activity">
    <reaction evidence="1 18 19">
        <text>(6R)-NADHX = (6S)-NADHX</text>
        <dbReference type="Rhea" id="RHEA:32215"/>
        <dbReference type="ChEBI" id="CHEBI:64074"/>
        <dbReference type="ChEBI" id="CHEBI:64075"/>
        <dbReference type="EC" id="5.1.99.6"/>
    </reaction>
</comment>
<dbReference type="Gene3D" id="3.40.50.10260">
    <property type="entry name" value="YjeF N-terminal domain"/>
    <property type="match status" value="1"/>
</dbReference>
<comment type="similarity">
    <text evidence="4 19">In the C-terminal section; belongs to the NnrD/CARKD family.</text>
</comment>
<dbReference type="RefSeq" id="WP_406792197.1">
    <property type="nucleotide sequence ID" value="NZ_JBJHZX010000014.1"/>
</dbReference>
<proteinExistence type="inferred from homology"/>
<comment type="function">
    <text evidence="17">Catalyzes the dehydration of the S-form of NAD(P)HX at the expense of ADP, which is converted to AMP. Together with NAD(P)HX epimerase, which catalyzes the epimerization of the S- and R-forms, the enzyme allows the repair of both epimers of NAD(P)HX, a damaged form of NAD(P)H that is a result of enzymatic or heat-dependent hydration.</text>
</comment>
<comment type="similarity">
    <text evidence="17">Belongs to the NnrD/CARKD family.</text>
</comment>
<keyword evidence="7 17" id="KW-0067">ATP-binding</keyword>
<feature type="binding site" evidence="18">
    <location>
        <position position="56"/>
    </location>
    <ligand>
        <name>K(+)</name>
        <dbReference type="ChEBI" id="CHEBI:29103"/>
    </ligand>
</feature>
<gene>
    <name evidence="17" type="primary">nnrD</name>
    <name evidence="18" type="synonym">nnrE</name>
    <name evidence="22" type="ORF">ACJDU8_10965</name>
</gene>
<comment type="catalytic activity">
    <reaction evidence="2 18 19">
        <text>(6R)-NADPHX = (6S)-NADPHX</text>
        <dbReference type="Rhea" id="RHEA:32227"/>
        <dbReference type="ChEBI" id="CHEBI:64076"/>
        <dbReference type="ChEBI" id="CHEBI:64077"/>
        <dbReference type="EC" id="5.1.99.6"/>
    </reaction>
</comment>
<dbReference type="HAMAP" id="MF_01965">
    <property type="entry name" value="NADHX_dehydratase"/>
    <property type="match status" value="1"/>
</dbReference>
<evidence type="ECO:0000256" key="19">
    <source>
        <dbReference type="PIRNR" id="PIRNR017184"/>
    </source>
</evidence>
<comment type="catalytic activity">
    <reaction evidence="15 17 19">
        <text>(6S)-NADHX + ADP = AMP + phosphate + NADH + H(+)</text>
        <dbReference type="Rhea" id="RHEA:32223"/>
        <dbReference type="ChEBI" id="CHEBI:15378"/>
        <dbReference type="ChEBI" id="CHEBI:43474"/>
        <dbReference type="ChEBI" id="CHEBI:57945"/>
        <dbReference type="ChEBI" id="CHEBI:64074"/>
        <dbReference type="ChEBI" id="CHEBI:456215"/>
        <dbReference type="ChEBI" id="CHEBI:456216"/>
        <dbReference type="EC" id="4.2.1.136"/>
    </reaction>
</comment>
<feature type="binding site" evidence="17">
    <location>
        <position position="374"/>
    </location>
    <ligand>
        <name>(6S)-NADPHX</name>
        <dbReference type="ChEBI" id="CHEBI:64076"/>
    </ligand>
</feature>
<reference evidence="22 23" key="1">
    <citation type="submission" date="2024-11" db="EMBL/GenBank/DDBJ databases">
        <authorList>
            <person name="Heng Y.C."/>
            <person name="Lim A.C.H."/>
            <person name="Lee J.K.Y."/>
            <person name="Kittelmann S."/>
        </authorList>
    </citation>
    <scope>NUCLEOTIDE SEQUENCE [LARGE SCALE GENOMIC DNA]</scope>
    <source>
        <strain evidence="22 23">WILCCON 0269</strain>
    </source>
</reference>
<dbReference type="PANTHER" id="PTHR12592:SF0">
    <property type="entry name" value="ATP-DEPENDENT (S)-NAD(P)H-HYDRATE DEHYDRATASE"/>
    <property type="match status" value="1"/>
</dbReference>
<comment type="caution">
    <text evidence="22">The sequence shown here is derived from an EMBL/GenBank/DDBJ whole genome shotgun (WGS) entry which is preliminary data.</text>
</comment>
<feature type="binding site" evidence="18">
    <location>
        <begin position="131"/>
        <end position="137"/>
    </location>
    <ligand>
        <name>(6S)-NADPHX</name>
        <dbReference type="ChEBI" id="CHEBI:64076"/>
    </ligand>
</feature>
<keyword evidence="5 18" id="KW-0479">Metal-binding</keyword>
<evidence type="ECO:0000256" key="6">
    <source>
        <dbReference type="ARBA" id="ARBA00022741"/>
    </source>
</evidence>
<comment type="caution">
    <text evidence="18">Lacks conserved residue(s) required for the propagation of feature annotation.</text>
</comment>
<evidence type="ECO:0000256" key="4">
    <source>
        <dbReference type="ARBA" id="ARBA00009524"/>
    </source>
</evidence>
<dbReference type="PROSITE" id="PS51385">
    <property type="entry name" value="YJEF_N"/>
    <property type="match status" value="1"/>
</dbReference>
<evidence type="ECO:0000256" key="10">
    <source>
        <dbReference type="ARBA" id="ARBA00023027"/>
    </source>
</evidence>
<dbReference type="EC" id="4.2.1.136" evidence="19"/>
<comment type="similarity">
    <text evidence="18">Belongs to the NnrE/AIBP family.</text>
</comment>
<evidence type="ECO:0000256" key="11">
    <source>
        <dbReference type="ARBA" id="ARBA00023235"/>
    </source>
</evidence>
<organism evidence="22 23">
    <name type="scientific">Candidatus Clostridium eludens</name>
    <dbReference type="NCBI Taxonomy" id="3381663"/>
    <lineage>
        <taxon>Bacteria</taxon>
        <taxon>Bacillati</taxon>
        <taxon>Bacillota</taxon>
        <taxon>Clostridia</taxon>
        <taxon>Eubacteriales</taxon>
        <taxon>Clostridiaceae</taxon>
        <taxon>Clostridium</taxon>
    </lineage>
</organism>
<feature type="binding site" evidence="17">
    <location>
        <position position="323"/>
    </location>
    <ligand>
        <name>(6S)-NADPHX</name>
        <dbReference type="ChEBI" id="CHEBI:64076"/>
    </ligand>
</feature>
<keyword evidence="6 17" id="KW-0547">Nucleotide-binding</keyword>
<keyword evidence="13" id="KW-0511">Multifunctional enzyme</keyword>
<comment type="function">
    <text evidence="14 19">Bifunctional enzyme that catalyzes the epimerization of the S- and R-forms of NAD(P)HX and the dehydration of the S-form of NAD(P)HX at the expense of ADP, which is converted to AMP. This allows the repair of both epimers of NAD(P)HX, a damaged form of NAD(P)H that is a result of enzymatic or heat-dependent hydration.</text>
</comment>